<dbReference type="NCBIfam" id="TIGR02937">
    <property type="entry name" value="sigma70-ECF"/>
    <property type="match status" value="1"/>
</dbReference>
<dbReference type="PANTHER" id="PTHR43133:SF63">
    <property type="entry name" value="RNA POLYMERASE SIGMA FACTOR FECI-RELATED"/>
    <property type="match status" value="1"/>
</dbReference>
<dbReference type="InterPro" id="IPR013249">
    <property type="entry name" value="RNA_pol_sigma70_r4_t2"/>
</dbReference>
<dbReference type="GeneID" id="92898178"/>
<evidence type="ECO:0000313" key="7">
    <source>
        <dbReference type="EMBL" id="CAB3644372.1"/>
    </source>
</evidence>
<dbReference type="InterPro" id="IPR014284">
    <property type="entry name" value="RNA_pol_sigma-70_dom"/>
</dbReference>
<dbReference type="InterPro" id="IPR007627">
    <property type="entry name" value="RNA_pol_sigma70_r2"/>
</dbReference>
<keyword evidence="4" id="KW-0804">Transcription</keyword>
<keyword evidence="3" id="KW-0731">Sigma factor</keyword>
<dbReference type="Gene3D" id="1.10.10.10">
    <property type="entry name" value="Winged helix-like DNA-binding domain superfamily/Winged helix DNA-binding domain"/>
    <property type="match status" value="1"/>
</dbReference>
<keyword evidence="2" id="KW-0805">Transcription regulation</keyword>
<dbReference type="EMBL" id="CADIJR010000017">
    <property type="protein sequence ID" value="CAB3644372.1"/>
    <property type="molecule type" value="Genomic_DNA"/>
</dbReference>
<proteinExistence type="inferred from homology"/>
<feature type="domain" description="RNA polymerase sigma-70 region 2" evidence="5">
    <location>
        <begin position="7"/>
        <end position="72"/>
    </location>
</feature>
<dbReference type="InterPro" id="IPR013325">
    <property type="entry name" value="RNA_pol_sigma_r2"/>
</dbReference>
<dbReference type="GO" id="GO:0016987">
    <property type="term" value="F:sigma factor activity"/>
    <property type="evidence" value="ECO:0007669"/>
    <property type="project" value="UniProtKB-KW"/>
</dbReference>
<dbReference type="PANTHER" id="PTHR43133">
    <property type="entry name" value="RNA POLYMERASE ECF-TYPE SIGMA FACTO"/>
    <property type="match status" value="1"/>
</dbReference>
<protein>
    <submittedName>
        <fullName evidence="7">Putative RNA polymerase sigma factor FecI</fullName>
    </submittedName>
</protein>
<evidence type="ECO:0000256" key="1">
    <source>
        <dbReference type="ARBA" id="ARBA00010641"/>
    </source>
</evidence>
<evidence type="ECO:0000313" key="8">
    <source>
        <dbReference type="Proteomes" id="UP000507979"/>
    </source>
</evidence>
<dbReference type="AlphaFoldDB" id="A0A6J4ZXS6"/>
<evidence type="ECO:0000256" key="4">
    <source>
        <dbReference type="ARBA" id="ARBA00023163"/>
    </source>
</evidence>
<dbReference type="GO" id="GO:0003677">
    <property type="term" value="F:DNA binding"/>
    <property type="evidence" value="ECO:0007669"/>
    <property type="project" value="InterPro"/>
</dbReference>
<dbReference type="SUPFAM" id="SSF88659">
    <property type="entry name" value="Sigma3 and sigma4 domains of RNA polymerase sigma factors"/>
    <property type="match status" value="1"/>
</dbReference>
<reference evidence="7 8" key="1">
    <citation type="submission" date="2020-04" db="EMBL/GenBank/DDBJ databases">
        <authorList>
            <person name="De Canck E."/>
        </authorList>
    </citation>
    <scope>NUCLEOTIDE SEQUENCE [LARGE SCALE GENOMIC DNA]</scope>
    <source>
        <strain evidence="7 8">LMG 26845</strain>
    </source>
</reference>
<name>A0A6J4ZXS6_9BURK</name>
<dbReference type="CDD" id="cd06171">
    <property type="entry name" value="Sigma70_r4"/>
    <property type="match status" value="1"/>
</dbReference>
<evidence type="ECO:0000259" key="5">
    <source>
        <dbReference type="Pfam" id="PF04542"/>
    </source>
</evidence>
<keyword evidence="8" id="KW-1185">Reference proteome</keyword>
<dbReference type="GO" id="GO:0006352">
    <property type="term" value="P:DNA-templated transcription initiation"/>
    <property type="evidence" value="ECO:0007669"/>
    <property type="project" value="InterPro"/>
</dbReference>
<dbReference type="SUPFAM" id="SSF88946">
    <property type="entry name" value="Sigma2 domain of RNA polymerase sigma factors"/>
    <property type="match status" value="1"/>
</dbReference>
<accession>A0A6J4ZXS6</accession>
<dbReference type="Pfam" id="PF04542">
    <property type="entry name" value="Sigma70_r2"/>
    <property type="match status" value="1"/>
</dbReference>
<dbReference type="InterPro" id="IPR039425">
    <property type="entry name" value="RNA_pol_sigma-70-like"/>
</dbReference>
<dbReference type="InterPro" id="IPR036388">
    <property type="entry name" value="WH-like_DNA-bd_sf"/>
</dbReference>
<evidence type="ECO:0000256" key="2">
    <source>
        <dbReference type="ARBA" id="ARBA00023015"/>
    </source>
</evidence>
<feature type="domain" description="RNA polymerase sigma factor 70 region 4 type 2" evidence="6">
    <location>
        <begin position="103"/>
        <end position="155"/>
    </location>
</feature>
<comment type="similarity">
    <text evidence="1">Belongs to the sigma-70 factor family. ECF subfamily.</text>
</comment>
<sequence>MRKFAELYEQNHSWLKAWLRKRLGNPDTAADLAHDTFERVLTKPPAEELNEPRAYLTVVAKGLVAHWYRRKAIEQTYLDALALEPEDYVPSVESQAEILERLFEIDAMLSKLPGKAREAFLMSQVDGLTYQEIADKLNVSLSTVKRYMVMGFAQCLATLT</sequence>
<dbReference type="Proteomes" id="UP000507979">
    <property type="component" value="Unassembled WGS sequence"/>
</dbReference>
<gene>
    <name evidence="7" type="primary">fecI_8</name>
    <name evidence="7" type="ORF">LMG26845_02320</name>
</gene>
<dbReference type="InterPro" id="IPR013324">
    <property type="entry name" value="RNA_pol_sigma_r3/r4-like"/>
</dbReference>
<organism evidence="7 8">
    <name type="scientific">Achromobacter insuavis</name>
    <dbReference type="NCBI Taxonomy" id="1287735"/>
    <lineage>
        <taxon>Bacteria</taxon>
        <taxon>Pseudomonadati</taxon>
        <taxon>Pseudomonadota</taxon>
        <taxon>Betaproteobacteria</taxon>
        <taxon>Burkholderiales</taxon>
        <taxon>Alcaligenaceae</taxon>
        <taxon>Achromobacter</taxon>
    </lineage>
</organism>
<evidence type="ECO:0000259" key="6">
    <source>
        <dbReference type="Pfam" id="PF08281"/>
    </source>
</evidence>
<dbReference type="Pfam" id="PF08281">
    <property type="entry name" value="Sigma70_r4_2"/>
    <property type="match status" value="1"/>
</dbReference>
<dbReference type="RefSeq" id="WP_054428895.1">
    <property type="nucleotide sequence ID" value="NZ_CADIJR010000017.1"/>
</dbReference>
<evidence type="ECO:0000256" key="3">
    <source>
        <dbReference type="ARBA" id="ARBA00023082"/>
    </source>
</evidence>
<dbReference type="Gene3D" id="1.10.1740.10">
    <property type="match status" value="1"/>
</dbReference>